<keyword evidence="7 10" id="KW-0720">Serine protease</keyword>
<dbReference type="PANTHER" id="PTHR10795">
    <property type="entry name" value="PROPROTEIN CONVERTASE SUBTILISIN/KEXIN"/>
    <property type="match status" value="1"/>
</dbReference>
<dbReference type="Pfam" id="PF00082">
    <property type="entry name" value="Peptidase_S8"/>
    <property type="match status" value="1"/>
</dbReference>
<dbReference type="InterPro" id="IPR034197">
    <property type="entry name" value="Peptidases_S8_3"/>
</dbReference>
<evidence type="ECO:0000256" key="4">
    <source>
        <dbReference type="ARBA" id="ARBA00022670"/>
    </source>
</evidence>
<evidence type="ECO:0000256" key="1">
    <source>
        <dbReference type="ARBA" id="ARBA00004613"/>
    </source>
</evidence>
<reference evidence="16 17" key="1">
    <citation type="submission" date="2024-02" db="EMBL/GenBank/DDBJ databases">
        <title>High-quality chromosome-scale genome assembly of Pensacola bahiagrass (Paspalum notatum Flugge var. saurae).</title>
        <authorList>
            <person name="Vega J.M."/>
            <person name="Podio M."/>
            <person name="Orjuela J."/>
            <person name="Siena L.A."/>
            <person name="Pessino S.C."/>
            <person name="Combes M.C."/>
            <person name="Mariac C."/>
            <person name="Albertini E."/>
            <person name="Pupilli F."/>
            <person name="Ortiz J.P.A."/>
            <person name="Leblanc O."/>
        </authorList>
    </citation>
    <scope>NUCLEOTIDE SEQUENCE [LARGE SCALE GENOMIC DNA]</scope>
    <source>
        <strain evidence="16">R1</strain>
        <tissue evidence="16">Leaf</tissue>
    </source>
</reference>
<dbReference type="InterPro" id="IPR010259">
    <property type="entry name" value="S8pro/Inhibitor_I9"/>
</dbReference>
<dbReference type="Gene3D" id="3.50.30.30">
    <property type="match status" value="1"/>
</dbReference>
<evidence type="ECO:0000256" key="11">
    <source>
        <dbReference type="SAM" id="SignalP"/>
    </source>
</evidence>
<evidence type="ECO:0000256" key="6">
    <source>
        <dbReference type="ARBA" id="ARBA00022801"/>
    </source>
</evidence>
<dbReference type="InterPro" id="IPR045051">
    <property type="entry name" value="SBT"/>
</dbReference>
<dbReference type="FunFam" id="3.30.70.80:FF:000003">
    <property type="entry name" value="Subtilisin-like protease SBT1.9"/>
    <property type="match status" value="1"/>
</dbReference>
<feature type="active site" description="Charge relay system" evidence="9 10">
    <location>
        <position position="218"/>
    </location>
</feature>
<evidence type="ECO:0000256" key="9">
    <source>
        <dbReference type="PIRSR" id="PIRSR615500-1"/>
    </source>
</evidence>
<evidence type="ECO:0000256" key="10">
    <source>
        <dbReference type="PROSITE-ProRule" id="PRU01240"/>
    </source>
</evidence>
<dbReference type="CDD" id="cd02120">
    <property type="entry name" value="PA_subtilisin_like"/>
    <property type="match status" value="1"/>
</dbReference>
<evidence type="ECO:0000256" key="7">
    <source>
        <dbReference type="ARBA" id="ARBA00022825"/>
    </source>
</evidence>
<dbReference type="CDD" id="cd04852">
    <property type="entry name" value="Peptidases_S8_3"/>
    <property type="match status" value="1"/>
</dbReference>
<keyword evidence="5 11" id="KW-0732">Signal</keyword>
<comment type="subcellular location">
    <subcellularLocation>
        <location evidence="1">Secreted</location>
    </subcellularLocation>
</comment>
<feature type="chain" id="PRO_5042932440" description="Subtilisin-like protease" evidence="11">
    <location>
        <begin position="20"/>
        <end position="784"/>
    </location>
</feature>
<evidence type="ECO:0000259" key="15">
    <source>
        <dbReference type="Pfam" id="PF17766"/>
    </source>
</evidence>
<dbReference type="InterPro" id="IPR023828">
    <property type="entry name" value="Peptidase_S8_Ser-AS"/>
</dbReference>
<dbReference type="InterPro" id="IPR037045">
    <property type="entry name" value="S8pro/Inhibitor_I9_sf"/>
</dbReference>
<feature type="domain" description="PA" evidence="13">
    <location>
        <begin position="382"/>
        <end position="463"/>
    </location>
</feature>
<dbReference type="Gene3D" id="3.30.70.80">
    <property type="entry name" value="Peptidase S8 propeptide/proteinase inhibitor I9"/>
    <property type="match status" value="1"/>
</dbReference>
<dbReference type="InterPro" id="IPR003137">
    <property type="entry name" value="PA_domain"/>
</dbReference>
<evidence type="ECO:0000256" key="2">
    <source>
        <dbReference type="ARBA" id="ARBA00011073"/>
    </source>
</evidence>
<dbReference type="Proteomes" id="UP001341281">
    <property type="component" value="Chromosome 07"/>
</dbReference>
<feature type="active site" description="Charge relay system" evidence="9 10">
    <location>
        <position position="556"/>
    </location>
</feature>
<keyword evidence="4 10" id="KW-0645">Protease</keyword>
<dbReference type="InterPro" id="IPR036852">
    <property type="entry name" value="Peptidase_S8/S53_dom_sf"/>
</dbReference>
<dbReference type="InterPro" id="IPR041469">
    <property type="entry name" value="Subtilisin-like_FN3"/>
</dbReference>
<dbReference type="Pfam" id="PF02225">
    <property type="entry name" value="PA"/>
    <property type="match status" value="1"/>
</dbReference>
<keyword evidence="8" id="KW-0325">Glycoprotein</keyword>
<evidence type="ECO:0000259" key="14">
    <source>
        <dbReference type="Pfam" id="PF05922"/>
    </source>
</evidence>
<evidence type="ECO:0000259" key="12">
    <source>
        <dbReference type="Pfam" id="PF00082"/>
    </source>
</evidence>
<comment type="similarity">
    <text evidence="2 10">Belongs to the peptidase S8 family.</text>
</comment>
<dbReference type="GO" id="GO:0004252">
    <property type="term" value="F:serine-type endopeptidase activity"/>
    <property type="evidence" value="ECO:0007669"/>
    <property type="project" value="UniProtKB-UniRule"/>
</dbReference>
<protein>
    <recommendedName>
        <fullName evidence="18">Subtilisin-like protease</fullName>
    </recommendedName>
</protein>
<dbReference type="Pfam" id="PF17766">
    <property type="entry name" value="fn3_6"/>
    <property type="match status" value="1"/>
</dbReference>
<name>A0AAQ3X5I9_PASNO</name>
<feature type="domain" description="Inhibitor I9" evidence="14">
    <location>
        <begin position="31"/>
        <end position="113"/>
    </location>
</feature>
<evidence type="ECO:0000256" key="8">
    <source>
        <dbReference type="ARBA" id="ARBA00023180"/>
    </source>
</evidence>
<keyword evidence="3" id="KW-0964">Secreted</keyword>
<organism evidence="16 17">
    <name type="scientific">Paspalum notatum var. saurae</name>
    <dbReference type="NCBI Taxonomy" id="547442"/>
    <lineage>
        <taxon>Eukaryota</taxon>
        <taxon>Viridiplantae</taxon>
        <taxon>Streptophyta</taxon>
        <taxon>Embryophyta</taxon>
        <taxon>Tracheophyta</taxon>
        <taxon>Spermatophyta</taxon>
        <taxon>Magnoliopsida</taxon>
        <taxon>Liliopsida</taxon>
        <taxon>Poales</taxon>
        <taxon>Poaceae</taxon>
        <taxon>PACMAD clade</taxon>
        <taxon>Panicoideae</taxon>
        <taxon>Andropogonodae</taxon>
        <taxon>Paspaleae</taxon>
        <taxon>Paspalinae</taxon>
        <taxon>Paspalum</taxon>
    </lineage>
</organism>
<evidence type="ECO:0000256" key="3">
    <source>
        <dbReference type="ARBA" id="ARBA00022525"/>
    </source>
</evidence>
<dbReference type="Gene3D" id="3.40.50.200">
    <property type="entry name" value="Peptidase S8/S53 domain"/>
    <property type="match status" value="1"/>
</dbReference>
<dbReference type="Gene3D" id="2.60.40.2310">
    <property type="match status" value="1"/>
</dbReference>
<evidence type="ECO:0008006" key="18">
    <source>
        <dbReference type="Google" id="ProtNLM"/>
    </source>
</evidence>
<dbReference type="PROSITE" id="PS51892">
    <property type="entry name" value="SUBTILASE"/>
    <property type="match status" value="1"/>
</dbReference>
<sequence>MLCRAVLFGAISLLQLGCAAAPAAGGGERRSYIVHMDVEKMPAPFVEHEGWYLSVLSSLPSVTAGEAAAPVHLYTYTHAMHGFSAALTARQLEELQRVEGHVAAFPETYGRLHTTRTPAFLGLSGGGAGVWPASKYGDGAIVGIVDTGVWPESASFRDAGMGPVPARWKGACEAGQEFRASMCNRKLIGARSFSKGIKQSGLAIQPGDYDSPRDFYGHGSHTSSTAAGAAVDGASYYGYANGTATGIAPMARVAVYKAVFSADTLESASTDVLAAMDQAIADGVDVMSLSIGFPETSYDTNVIAIGAFAAMEKGVFVTCSAGNDGPYGYSILNGAPWITTVGAASIDRDFTATVTLGSGATIQGKSVYPWNSSTPAVGADLYYGRGNRSKQQCKYSSLRAKDVRGKYVFCIAGGDTVVEQQADEVQSNGGLGAIIASDMKELLLPTEYTMPLVLVTRSDGAAIAKYVTAARSSARGGAPAPKATVRFGGTALGVKPAPTVAYFSARGPGQISPPILKPDVVAPGVDILAAWAPNKEIMEIGRRKVFTAYALVSGTSMSSPHVAGVVALLRSVHRDWSPAAVRSAMMTTAYVKDNANNNVIVSMPKGSPGTPLDFGSGHVSPNEAMDPGLVYDVAADDYVNFLCGLHYSSSRISTITRRRNINCASRANLDLNYPSFMVILNGTKSGTSSATRTFRRELTNVAASPAKYSASVTAPAGMKVTVSPTALSFGGKGSKQQFIVTVQVSQVKRNSDEYNYIGNYGFLSWNEVGGKHVVRSPIVSAFAQ</sequence>
<proteinExistence type="inferred from homology"/>
<feature type="signal peptide" evidence="11">
    <location>
        <begin position="1"/>
        <end position="19"/>
    </location>
</feature>
<accession>A0AAQ3X5I9</accession>
<feature type="active site" description="Charge relay system" evidence="9 10">
    <location>
        <position position="146"/>
    </location>
</feature>
<feature type="domain" description="Peptidase S8/S53" evidence="12">
    <location>
        <begin position="137"/>
        <end position="596"/>
    </location>
</feature>
<dbReference type="FunFam" id="3.40.50.200:FF:000006">
    <property type="entry name" value="Subtilisin-like protease SBT1.5"/>
    <property type="match status" value="1"/>
</dbReference>
<dbReference type="SUPFAM" id="SSF52743">
    <property type="entry name" value="Subtilisin-like"/>
    <property type="match status" value="1"/>
</dbReference>
<dbReference type="Pfam" id="PF05922">
    <property type="entry name" value="Inhibitor_I9"/>
    <property type="match status" value="1"/>
</dbReference>
<evidence type="ECO:0000313" key="17">
    <source>
        <dbReference type="Proteomes" id="UP001341281"/>
    </source>
</evidence>
<dbReference type="AlphaFoldDB" id="A0AAQ3X5I9"/>
<dbReference type="GO" id="GO:0005576">
    <property type="term" value="C:extracellular region"/>
    <property type="evidence" value="ECO:0007669"/>
    <property type="project" value="UniProtKB-SubCell"/>
</dbReference>
<gene>
    <name evidence="16" type="ORF">U9M48_032553</name>
</gene>
<dbReference type="PROSITE" id="PS00138">
    <property type="entry name" value="SUBTILASE_SER"/>
    <property type="match status" value="1"/>
</dbReference>
<dbReference type="InterPro" id="IPR000209">
    <property type="entry name" value="Peptidase_S8/S53_dom"/>
</dbReference>
<evidence type="ECO:0000313" key="16">
    <source>
        <dbReference type="EMBL" id="WVZ85656.1"/>
    </source>
</evidence>
<keyword evidence="6 10" id="KW-0378">Hydrolase</keyword>
<evidence type="ECO:0000259" key="13">
    <source>
        <dbReference type="Pfam" id="PF02225"/>
    </source>
</evidence>
<dbReference type="PRINTS" id="PR00723">
    <property type="entry name" value="SUBTILISIN"/>
</dbReference>
<dbReference type="InterPro" id="IPR015500">
    <property type="entry name" value="Peptidase_S8_subtilisin-rel"/>
</dbReference>
<evidence type="ECO:0000256" key="5">
    <source>
        <dbReference type="ARBA" id="ARBA00022729"/>
    </source>
</evidence>
<feature type="domain" description="Subtilisin-like protease fibronectin type-III" evidence="15">
    <location>
        <begin position="670"/>
        <end position="779"/>
    </location>
</feature>
<dbReference type="EMBL" id="CP144751">
    <property type="protein sequence ID" value="WVZ85656.1"/>
    <property type="molecule type" value="Genomic_DNA"/>
</dbReference>
<dbReference type="GO" id="GO:0006508">
    <property type="term" value="P:proteolysis"/>
    <property type="evidence" value="ECO:0007669"/>
    <property type="project" value="UniProtKB-KW"/>
</dbReference>
<keyword evidence="17" id="KW-1185">Reference proteome</keyword>